<reference evidence="8" key="1">
    <citation type="submission" date="2021-01" db="EMBL/GenBank/DDBJ databases">
        <title>Whole genome shotgun sequence of Dactylosporangium siamense NBRC 106093.</title>
        <authorList>
            <person name="Komaki H."/>
            <person name="Tamura T."/>
        </authorList>
    </citation>
    <scope>NUCLEOTIDE SEQUENCE</scope>
    <source>
        <strain evidence="8">NBRC 106093</strain>
    </source>
</reference>
<evidence type="ECO:0000256" key="3">
    <source>
        <dbReference type="ARBA" id="ARBA00022475"/>
    </source>
</evidence>
<evidence type="ECO:0008006" key="10">
    <source>
        <dbReference type="Google" id="ProtNLM"/>
    </source>
</evidence>
<dbReference type="GO" id="GO:0005886">
    <property type="term" value="C:plasma membrane"/>
    <property type="evidence" value="ECO:0007669"/>
    <property type="project" value="UniProtKB-SubCell"/>
</dbReference>
<dbReference type="Gene3D" id="1.20.1250.20">
    <property type="entry name" value="MFS general substrate transporter like domains"/>
    <property type="match status" value="1"/>
</dbReference>
<protein>
    <recommendedName>
        <fullName evidence="10">MFS transporter</fullName>
    </recommendedName>
</protein>
<dbReference type="PANTHER" id="PTHR42718">
    <property type="entry name" value="MAJOR FACILITATOR SUPERFAMILY MULTIDRUG TRANSPORTER MFSC"/>
    <property type="match status" value="1"/>
</dbReference>
<evidence type="ECO:0000313" key="8">
    <source>
        <dbReference type="EMBL" id="GIG48027.1"/>
    </source>
</evidence>
<name>A0A919UAH5_9ACTN</name>
<keyword evidence="6 7" id="KW-0472">Membrane</keyword>
<proteinExistence type="predicted"/>
<organism evidence="8 9">
    <name type="scientific">Dactylosporangium siamense</name>
    <dbReference type="NCBI Taxonomy" id="685454"/>
    <lineage>
        <taxon>Bacteria</taxon>
        <taxon>Bacillati</taxon>
        <taxon>Actinomycetota</taxon>
        <taxon>Actinomycetes</taxon>
        <taxon>Micromonosporales</taxon>
        <taxon>Micromonosporaceae</taxon>
        <taxon>Dactylosporangium</taxon>
    </lineage>
</organism>
<feature type="transmembrane region" description="Helical" evidence="7">
    <location>
        <begin position="78"/>
        <end position="101"/>
    </location>
</feature>
<dbReference type="AlphaFoldDB" id="A0A919UAH5"/>
<gene>
    <name evidence="8" type="ORF">Dsi01nite_060680</name>
</gene>
<keyword evidence="3" id="KW-1003">Cell membrane</keyword>
<comment type="subcellular location">
    <subcellularLocation>
        <location evidence="1">Cell membrane</location>
        <topology evidence="1">Multi-pass membrane protein</topology>
    </subcellularLocation>
</comment>
<feature type="transmembrane region" description="Helical" evidence="7">
    <location>
        <begin position="15"/>
        <end position="37"/>
    </location>
</feature>
<keyword evidence="9" id="KW-1185">Reference proteome</keyword>
<evidence type="ECO:0000256" key="1">
    <source>
        <dbReference type="ARBA" id="ARBA00004651"/>
    </source>
</evidence>
<feature type="transmembrane region" description="Helical" evidence="7">
    <location>
        <begin position="146"/>
        <end position="167"/>
    </location>
</feature>
<dbReference type="Proteomes" id="UP000660611">
    <property type="component" value="Unassembled WGS sequence"/>
</dbReference>
<comment type="caution">
    <text evidence="8">The sequence shown here is derived from an EMBL/GenBank/DDBJ whole genome shotgun (WGS) entry which is preliminary data.</text>
</comment>
<dbReference type="EMBL" id="BONQ01000093">
    <property type="protein sequence ID" value="GIG48027.1"/>
    <property type="molecule type" value="Genomic_DNA"/>
</dbReference>
<accession>A0A919UAH5</accession>
<evidence type="ECO:0000256" key="7">
    <source>
        <dbReference type="SAM" id="Phobius"/>
    </source>
</evidence>
<evidence type="ECO:0000256" key="4">
    <source>
        <dbReference type="ARBA" id="ARBA00022692"/>
    </source>
</evidence>
<dbReference type="InterPro" id="IPR036259">
    <property type="entry name" value="MFS_trans_sf"/>
</dbReference>
<evidence type="ECO:0000256" key="5">
    <source>
        <dbReference type="ARBA" id="ARBA00022989"/>
    </source>
</evidence>
<feature type="transmembrane region" description="Helical" evidence="7">
    <location>
        <begin position="49"/>
        <end position="72"/>
    </location>
</feature>
<sequence length="191" mass="19756">MASVPFLLPLLLQDGFGWTPVEAGLMVMWVFVGNFAIKPVTTPLLRALGFRPLIAASSAGLAATMVACALVTPATPAWAIAGIFLLSGVFRSVGFTGYNTLQFADVPAEQMNGASTLSSTVTQLANGLGVALAAVCVRAVDATAGYRFALLIMAVVAVLSTAALLRLPPGAAEHVRRPVPTRPVEPEAAPR</sequence>
<dbReference type="PANTHER" id="PTHR42718:SF46">
    <property type="entry name" value="BLR6921 PROTEIN"/>
    <property type="match status" value="1"/>
</dbReference>
<dbReference type="SUPFAM" id="SSF103473">
    <property type="entry name" value="MFS general substrate transporter"/>
    <property type="match status" value="1"/>
</dbReference>
<dbReference type="GO" id="GO:0022857">
    <property type="term" value="F:transmembrane transporter activity"/>
    <property type="evidence" value="ECO:0007669"/>
    <property type="project" value="InterPro"/>
</dbReference>
<evidence type="ECO:0000313" key="9">
    <source>
        <dbReference type="Proteomes" id="UP000660611"/>
    </source>
</evidence>
<evidence type="ECO:0000256" key="2">
    <source>
        <dbReference type="ARBA" id="ARBA00022448"/>
    </source>
</evidence>
<evidence type="ECO:0000256" key="6">
    <source>
        <dbReference type="ARBA" id="ARBA00023136"/>
    </source>
</evidence>
<keyword evidence="2" id="KW-0813">Transport</keyword>
<keyword evidence="4 7" id="KW-0812">Transmembrane</keyword>
<dbReference type="Pfam" id="PF07690">
    <property type="entry name" value="MFS_1"/>
    <property type="match status" value="1"/>
</dbReference>
<dbReference type="InterPro" id="IPR011701">
    <property type="entry name" value="MFS"/>
</dbReference>
<keyword evidence="5 7" id="KW-1133">Transmembrane helix</keyword>